<protein>
    <submittedName>
        <fullName evidence="2">Predicted kinase, aminoglycoside phosphotransferase (APT) family</fullName>
    </submittedName>
</protein>
<dbReference type="PANTHER" id="PTHR21310:SF42">
    <property type="entry name" value="BIFUNCTIONAL AAC_APH"/>
    <property type="match status" value="1"/>
</dbReference>
<dbReference type="InterPro" id="IPR002575">
    <property type="entry name" value="Aminoglycoside_PTrfase"/>
</dbReference>
<sequence>MDQAMVRALVAEQFPQWADRSVTPVEPQGNDNRTFRLGDDLAVRLPAAPGYADAVAKEARALPLLARHLAVAVPEVVAVGRPGAGYPHPWSVRRWLPGVVLDAVAGADGEQLGADLGRTLRELHAVPAEDGPAAGAHSCGRGLHPGTYDAEVRAALPALDHDLRRRCAAIWDDALTTSWDRDPVWFHGDLAPGNLLLVDGRLSAVIDLGTCGTGDPACDLVIAWTGLDDAGRAAFRDAVALDDGCWARARGWALWKALVTGPASPLHAQQQRALARLLAGLSEAPGTMTAWTPPR</sequence>
<accession>A0A1I1GTC5</accession>
<dbReference type="PANTHER" id="PTHR21310">
    <property type="entry name" value="AMINOGLYCOSIDE PHOSPHOTRANSFERASE-RELATED-RELATED"/>
    <property type="match status" value="1"/>
</dbReference>
<dbReference type="Gene3D" id="3.90.1200.10">
    <property type="match status" value="1"/>
</dbReference>
<reference evidence="3" key="1">
    <citation type="submission" date="2016-10" db="EMBL/GenBank/DDBJ databases">
        <authorList>
            <person name="Varghese N."/>
            <person name="Submissions S."/>
        </authorList>
    </citation>
    <scope>NUCLEOTIDE SEQUENCE [LARGE SCALE GENOMIC DNA]</scope>
    <source>
        <strain evidence="3">DSM 45962</strain>
    </source>
</reference>
<keyword evidence="2" id="KW-0418">Kinase</keyword>
<feature type="domain" description="Aminoglycoside phosphotransferase" evidence="1">
    <location>
        <begin position="28"/>
        <end position="252"/>
    </location>
</feature>
<dbReference type="Proteomes" id="UP000199022">
    <property type="component" value="Unassembled WGS sequence"/>
</dbReference>
<dbReference type="RefSeq" id="WP_091553686.1">
    <property type="nucleotide sequence ID" value="NZ_BNAC01000002.1"/>
</dbReference>
<gene>
    <name evidence="2" type="ORF">SAMN05661030_0236</name>
</gene>
<evidence type="ECO:0000313" key="3">
    <source>
        <dbReference type="Proteomes" id="UP000199022"/>
    </source>
</evidence>
<dbReference type="Gene3D" id="3.30.200.20">
    <property type="entry name" value="Phosphorylase Kinase, domain 1"/>
    <property type="match status" value="1"/>
</dbReference>
<dbReference type="OrthoDB" id="9797603at2"/>
<keyword evidence="2" id="KW-0808">Transferase</keyword>
<dbReference type="CDD" id="cd05155">
    <property type="entry name" value="APH_ChoK_like_1"/>
    <property type="match status" value="1"/>
</dbReference>
<dbReference type="EMBL" id="FOMD01000001">
    <property type="protein sequence ID" value="SFC14761.1"/>
    <property type="molecule type" value="Genomic_DNA"/>
</dbReference>
<dbReference type="GO" id="GO:0016301">
    <property type="term" value="F:kinase activity"/>
    <property type="evidence" value="ECO:0007669"/>
    <property type="project" value="UniProtKB-KW"/>
</dbReference>
<dbReference type="SUPFAM" id="SSF56112">
    <property type="entry name" value="Protein kinase-like (PK-like)"/>
    <property type="match status" value="1"/>
</dbReference>
<dbReference type="AlphaFoldDB" id="A0A1I1GTC5"/>
<evidence type="ECO:0000313" key="2">
    <source>
        <dbReference type="EMBL" id="SFC14761.1"/>
    </source>
</evidence>
<dbReference type="InterPro" id="IPR051678">
    <property type="entry name" value="AGP_Transferase"/>
</dbReference>
<keyword evidence="3" id="KW-1185">Reference proteome</keyword>
<organism evidence="2 3">
    <name type="scientific">Klenkia taihuensis</name>
    <dbReference type="NCBI Taxonomy" id="1225127"/>
    <lineage>
        <taxon>Bacteria</taxon>
        <taxon>Bacillati</taxon>
        <taxon>Actinomycetota</taxon>
        <taxon>Actinomycetes</taxon>
        <taxon>Geodermatophilales</taxon>
        <taxon>Geodermatophilaceae</taxon>
        <taxon>Klenkia</taxon>
    </lineage>
</organism>
<dbReference type="InterPro" id="IPR011009">
    <property type="entry name" value="Kinase-like_dom_sf"/>
</dbReference>
<proteinExistence type="predicted"/>
<evidence type="ECO:0000259" key="1">
    <source>
        <dbReference type="Pfam" id="PF01636"/>
    </source>
</evidence>
<dbReference type="Pfam" id="PF01636">
    <property type="entry name" value="APH"/>
    <property type="match status" value="1"/>
</dbReference>
<name>A0A1I1GTC5_9ACTN</name>
<dbReference type="STRING" id="1225127.SAMN05661030_0236"/>